<evidence type="ECO:0000313" key="2">
    <source>
        <dbReference type="Proteomes" id="UP000253772"/>
    </source>
</evidence>
<reference evidence="1 2" key="1">
    <citation type="submission" date="2019-03" db="EMBL/GenBank/DDBJ databases">
        <title>Comparative insights into the high quality Complete genome sequence of highly metal resistant Cupriavidus metallidurans strain BS1 isolated from a gold-copper mine.</title>
        <authorList>
            <person name="Mazhar H.S."/>
            <person name="Rensing C."/>
        </authorList>
    </citation>
    <scope>NUCLEOTIDE SEQUENCE [LARGE SCALE GENOMIC DNA]</scope>
    <source>
        <strain evidence="1 2">BS1</strain>
    </source>
</reference>
<protein>
    <submittedName>
        <fullName evidence="1">Uncharacterized protein</fullName>
    </submittedName>
</protein>
<sequence length="102" mass="10875">MSNQFFFIVLRIEKLETSLYEWVAEADSSGPPALDSGNGSSIEDCLRGAVGILSASHGVELRYDGFCAGTFIGAEVAERPAEFAAKAAAVTKYFKAVQFSMG</sequence>
<dbReference type="Proteomes" id="UP000253772">
    <property type="component" value="Chromosome c1"/>
</dbReference>
<dbReference type="EMBL" id="CP037900">
    <property type="protein sequence ID" value="QBP10110.1"/>
    <property type="molecule type" value="Genomic_DNA"/>
</dbReference>
<gene>
    <name evidence="1" type="ORF">DDF84_010250</name>
</gene>
<evidence type="ECO:0000313" key="1">
    <source>
        <dbReference type="EMBL" id="QBP10110.1"/>
    </source>
</evidence>
<name>A0A482ITF0_9BURK</name>
<dbReference type="OrthoDB" id="9911826at2"/>
<dbReference type="AlphaFoldDB" id="A0A482ITF0"/>
<proteinExistence type="predicted"/>
<dbReference type="RefSeq" id="WP_111733424.1">
    <property type="nucleotide sequence ID" value="NZ_CP037900.1"/>
</dbReference>
<organism evidence="1 2">
    <name type="scientific">Cupriavidus metallidurans</name>
    <dbReference type="NCBI Taxonomy" id="119219"/>
    <lineage>
        <taxon>Bacteria</taxon>
        <taxon>Pseudomonadati</taxon>
        <taxon>Pseudomonadota</taxon>
        <taxon>Betaproteobacteria</taxon>
        <taxon>Burkholderiales</taxon>
        <taxon>Burkholderiaceae</taxon>
        <taxon>Cupriavidus</taxon>
    </lineage>
</organism>
<accession>A0A482ITF0</accession>